<organism evidence="2 3">
    <name type="scientific">Vibrio gelatinilyticus</name>
    <dbReference type="NCBI Taxonomy" id="2893468"/>
    <lineage>
        <taxon>Bacteria</taxon>
        <taxon>Pseudomonadati</taxon>
        <taxon>Pseudomonadota</taxon>
        <taxon>Gammaproteobacteria</taxon>
        <taxon>Vibrionales</taxon>
        <taxon>Vibrionaceae</taxon>
        <taxon>Vibrio</taxon>
    </lineage>
</organism>
<dbReference type="AlphaFoldDB" id="A0A9X1WB55"/>
<evidence type="ECO:0000313" key="2">
    <source>
        <dbReference type="EMBL" id="MCJ2375360.1"/>
    </source>
</evidence>
<feature type="domain" description="DUF4397" evidence="1">
    <location>
        <begin position="254"/>
        <end position="369"/>
    </location>
</feature>
<dbReference type="InterPro" id="IPR025510">
    <property type="entry name" value="DUF4397"/>
</dbReference>
<reference evidence="2" key="1">
    <citation type="submission" date="2021-11" db="EMBL/GenBank/DDBJ databases">
        <title>Vibrio ZSDE26 sp. nov. and Vibrio ZSDZ34 sp. nov., isolated from coastal seawater in Qingdao.</title>
        <authorList>
            <person name="Zhang P."/>
        </authorList>
    </citation>
    <scope>NUCLEOTIDE SEQUENCE</scope>
    <source>
        <strain evidence="2">ZSDZ34</strain>
    </source>
</reference>
<sequence>MKFKTLSCVTVTALVLGGCNSSSDDNVANVFGIDDSQIRVTHASADAPLVSILLDGAVVSGLDKVDYQQGSGLLGLGSGSHDLIVRGLLAGGATTDVITANGVNFAPDMQYDVFAVNSVASIEPVILSRSSMGPSDSEVRLDVLHAAPGVPAVDIYLTTADSIDNESPAVSGLEFKIDSADLPVTVPAGEYRVRITVSGDKAVAFDSGNLPLAGGSDLMVTAVPNVSGGVVSPVNLLVADGSTVSVLRNTVEKATVRVGHAVNTAPNVDVLASGGVVTGLSNIAYETIKSTDVAAGSYDLQVTETGTTTPALISAPGTQFTAGSETIIFAVGPASSIEALPIVEDLRSVATYAKLKVVHANSVAGLVDIHATPAGQGFSESTVVLPGVNFKDSAVLNVDAGTYDFAVAQAGTLNVLLSASNVTLGAGNVATAFATETAIALNVDK</sequence>
<dbReference type="Pfam" id="PF14344">
    <property type="entry name" value="DUF4397"/>
    <property type="match status" value="2"/>
</dbReference>
<dbReference type="EMBL" id="JAJNNZ010000001">
    <property type="protein sequence ID" value="MCJ2375360.1"/>
    <property type="molecule type" value="Genomic_DNA"/>
</dbReference>
<protein>
    <submittedName>
        <fullName evidence="2">DUF4397 domain-containing protein</fullName>
    </submittedName>
</protein>
<accession>A0A9X1WB55</accession>
<dbReference type="RefSeq" id="WP_244354297.1">
    <property type="nucleotide sequence ID" value="NZ_JAJNNZ010000001.1"/>
</dbReference>
<dbReference type="PROSITE" id="PS51257">
    <property type="entry name" value="PROKAR_LIPOPROTEIN"/>
    <property type="match status" value="1"/>
</dbReference>
<evidence type="ECO:0000259" key="1">
    <source>
        <dbReference type="Pfam" id="PF14344"/>
    </source>
</evidence>
<feature type="domain" description="DUF4397" evidence="1">
    <location>
        <begin position="36"/>
        <end position="156"/>
    </location>
</feature>
<comment type="caution">
    <text evidence="2">The sequence shown here is derived from an EMBL/GenBank/DDBJ whole genome shotgun (WGS) entry which is preliminary data.</text>
</comment>
<keyword evidence="3" id="KW-1185">Reference proteome</keyword>
<evidence type="ECO:0000313" key="3">
    <source>
        <dbReference type="Proteomes" id="UP001139488"/>
    </source>
</evidence>
<dbReference type="Proteomes" id="UP001139488">
    <property type="component" value="Unassembled WGS sequence"/>
</dbReference>
<proteinExistence type="predicted"/>
<name>A0A9X1WB55_9VIBR</name>
<gene>
    <name evidence="2" type="ORF">LNL84_00770</name>
</gene>